<dbReference type="Pfam" id="PF00505">
    <property type="entry name" value="HMG_box"/>
    <property type="match status" value="1"/>
</dbReference>
<evidence type="ECO:0000256" key="1">
    <source>
        <dbReference type="SAM" id="MobiDB-lite"/>
    </source>
</evidence>
<feature type="region of interest" description="Disordered" evidence="1">
    <location>
        <begin position="91"/>
        <end position="125"/>
    </location>
</feature>
<dbReference type="Gene3D" id="1.10.30.10">
    <property type="entry name" value="High mobility group box domain"/>
    <property type="match status" value="1"/>
</dbReference>
<organism evidence="3 4">
    <name type="scientific">Funneliformis mosseae</name>
    <name type="common">Endomycorrhizal fungus</name>
    <name type="synonym">Glomus mosseae</name>
    <dbReference type="NCBI Taxonomy" id="27381"/>
    <lineage>
        <taxon>Eukaryota</taxon>
        <taxon>Fungi</taxon>
        <taxon>Fungi incertae sedis</taxon>
        <taxon>Mucoromycota</taxon>
        <taxon>Glomeromycotina</taxon>
        <taxon>Glomeromycetes</taxon>
        <taxon>Glomerales</taxon>
        <taxon>Glomeraceae</taxon>
        <taxon>Funneliformis</taxon>
    </lineage>
</organism>
<dbReference type="EMBL" id="CAJVPP010002664">
    <property type="protein sequence ID" value="CAG8607491.1"/>
    <property type="molecule type" value="Genomic_DNA"/>
</dbReference>
<protein>
    <submittedName>
        <fullName evidence="3">4646_t:CDS:1</fullName>
    </submittedName>
</protein>
<name>A0A9N9GH23_FUNMO</name>
<gene>
    <name evidence="3" type="ORF">FMOSSE_LOCUS9281</name>
</gene>
<dbReference type="AlphaFoldDB" id="A0A9N9GH23"/>
<dbReference type="InterPro" id="IPR009071">
    <property type="entry name" value="HMG_box_dom"/>
</dbReference>
<proteinExistence type="predicted"/>
<dbReference type="SUPFAM" id="SSF47095">
    <property type="entry name" value="HMG-box"/>
    <property type="match status" value="1"/>
</dbReference>
<evidence type="ECO:0000259" key="2">
    <source>
        <dbReference type="Pfam" id="PF00505"/>
    </source>
</evidence>
<reference evidence="3" key="1">
    <citation type="submission" date="2021-06" db="EMBL/GenBank/DDBJ databases">
        <authorList>
            <person name="Kallberg Y."/>
            <person name="Tangrot J."/>
            <person name="Rosling A."/>
        </authorList>
    </citation>
    <scope>NUCLEOTIDE SEQUENCE</scope>
    <source>
        <strain evidence="3">87-6 pot B 2015</strain>
    </source>
</reference>
<evidence type="ECO:0000313" key="4">
    <source>
        <dbReference type="Proteomes" id="UP000789375"/>
    </source>
</evidence>
<dbReference type="Proteomes" id="UP000789375">
    <property type="component" value="Unassembled WGS sequence"/>
</dbReference>
<sequence length="168" mass="19239">MPSNSKLLQHRPPYPYTSSLRELIISNNKPLNGFIIYRKAYHNIIKKQFGCLKINQLTFIVFRLWKQEPMEIKLHYCNLARKVGTMRLQQPAPSIQQNPLPAPPSITQSHPSPPAPPSVTQSNTRRFDENSRAYIDFKVLELHMNQGISFPQSTPSVFDVSSFGTSFI</sequence>
<comment type="caution">
    <text evidence="3">The sequence shown here is derived from an EMBL/GenBank/DDBJ whole genome shotgun (WGS) entry which is preliminary data.</text>
</comment>
<feature type="domain" description="HMG box" evidence="2">
    <location>
        <begin position="29"/>
        <end position="82"/>
    </location>
</feature>
<dbReference type="InterPro" id="IPR036910">
    <property type="entry name" value="HMG_box_dom_sf"/>
</dbReference>
<keyword evidence="4" id="KW-1185">Reference proteome</keyword>
<feature type="compositionally biased region" description="Polar residues" evidence="1">
    <location>
        <begin position="91"/>
        <end position="110"/>
    </location>
</feature>
<evidence type="ECO:0000313" key="3">
    <source>
        <dbReference type="EMBL" id="CAG8607491.1"/>
    </source>
</evidence>
<accession>A0A9N9GH23</accession>